<proteinExistence type="predicted"/>
<protein>
    <submittedName>
        <fullName evidence="1">Uncharacterized protein</fullName>
    </submittedName>
</protein>
<evidence type="ECO:0000313" key="1">
    <source>
        <dbReference type="EMBL" id="RAH51343.1"/>
    </source>
</evidence>
<keyword evidence="2" id="KW-1185">Reference proteome</keyword>
<evidence type="ECO:0000313" key="2">
    <source>
        <dbReference type="Proteomes" id="UP000249057"/>
    </source>
</evidence>
<accession>A0ACD1GPX6</accession>
<dbReference type="EMBL" id="KZ825310">
    <property type="protein sequence ID" value="RAH51343.1"/>
    <property type="molecule type" value="Genomic_DNA"/>
</dbReference>
<organism evidence="1 2">
    <name type="scientific">Aspergillus brunneoviolaceus CBS 621.78</name>
    <dbReference type="NCBI Taxonomy" id="1450534"/>
    <lineage>
        <taxon>Eukaryota</taxon>
        <taxon>Fungi</taxon>
        <taxon>Dikarya</taxon>
        <taxon>Ascomycota</taxon>
        <taxon>Pezizomycotina</taxon>
        <taxon>Eurotiomycetes</taxon>
        <taxon>Eurotiomycetidae</taxon>
        <taxon>Eurotiales</taxon>
        <taxon>Aspergillaceae</taxon>
        <taxon>Aspergillus</taxon>
        <taxon>Aspergillus subgen. Circumdati</taxon>
    </lineage>
</organism>
<reference evidence="1" key="1">
    <citation type="submission" date="2018-02" db="EMBL/GenBank/DDBJ databases">
        <title>The genomes of Aspergillus section Nigri reveals drivers in fungal speciation.</title>
        <authorList>
            <consortium name="DOE Joint Genome Institute"/>
            <person name="Vesth T.C."/>
            <person name="Nybo J."/>
            <person name="Theobald S."/>
            <person name="Brandl J."/>
            <person name="Frisvad J.C."/>
            <person name="Nielsen K.F."/>
            <person name="Lyhne E.K."/>
            <person name="Kogle M.E."/>
            <person name="Kuo A."/>
            <person name="Riley R."/>
            <person name="Clum A."/>
            <person name="Nolan M."/>
            <person name="Lipzen A."/>
            <person name="Salamov A."/>
            <person name="Henrissat B."/>
            <person name="Wiebenga A."/>
            <person name="De vries R.P."/>
            <person name="Grigoriev I.V."/>
            <person name="Mortensen U.H."/>
            <person name="Andersen M.R."/>
            <person name="Baker S.E."/>
        </authorList>
    </citation>
    <scope>NUCLEOTIDE SEQUENCE</scope>
    <source>
        <strain evidence="1">CBS 621.78</strain>
    </source>
</reference>
<sequence length="278" mass="30637">MPLLKGILHGRKITTDSGQQQDGGGGGLRRSNAVKHHGQQQQQQASAGGFDFPRREAVRTNTSPGPGSGGQAPMVAHARARATTSAAAQSGSEWSYVPANVQIRQHHGHGHSPGQREQLERRQELEDVHSQRTQRWVADQQKRMMLTPPVTRKPLPPQPPQSQSLPRPGGRPQMQQKPPQQQPQPTIPSSGSRRPFFKNDAELDDCVRSTSPPYEDGILNHGDWKTGKSVHTVQARRPVHVVTPSLCPVSRVASPVDEISDQREAARRALRRRNLPGR</sequence>
<dbReference type="Proteomes" id="UP000249057">
    <property type="component" value="Unassembled WGS sequence"/>
</dbReference>
<gene>
    <name evidence="1" type="ORF">BO95DRAFT_426588</name>
</gene>
<name>A0ACD1GPX6_9EURO</name>